<feature type="region of interest" description="Disordered" evidence="2">
    <location>
        <begin position="320"/>
        <end position="352"/>
    </location>
</feature>
<sequence length="352" mass="38592">MARITALEAGLQKSAESAVKQAESRASDMVKIELSDTIEQRTSYAIKRHLSSLEHQIKDKLEAADTWVRGHREDSKALLSQASSWGIIATALAASQNTRTAAIEKKASELWAGQRKASCCLPFSLFPWAPRCMRGAPQRINASAPPARISRLTLKGLAAPGWTRASTGQEHPSAPSPNCGNCFGRRGHRRVGLRGRACDSWGAASSLRVAEAPRGVVGRCAALQLASEVGGIDAKLQQMHANYKELDSRLQHFQDMADMIRSASVDAAKMEVERALAAEQKLRSQEKSVFEELRHEGAQLREEERRGGVLRAMLMELQQLRASETSSQHDSMSKDSGANRERECQKPSHSES</sequence>
<evidence type="ECO:0000313" key="3">
    <source>
        <dbReference type="EMBL" id="KAK3266009.1"/>
    </source>
</evidence>
<evidence type="ECO:0000313" key="4">
    <source>
        <dbReference type="Proteomes" id="UP001190700"/>
    </source>
</evidence>
<evidence type="ECO:0000256" key="2">
    <source>
        <dbReference type="SAM" id="MobiDB-lite"/>
    </source>
</evidence>
<gene>
    <name evidence="3" type="ORF">CYMTET_25343</name>
</gene>
<keyword evidence="4" id="KW-1185">Reference proteome</keyword>
<keyword evidence="1" id="KW-0175">Coiled coil</keyword>
<evidence type="ECO:0000256" key="1">
    <source>
        <dbReference type="SAM" id="Coils"/>
    </source>
</evidence>
<accession>A0AAE0FU18</accession>
<feature type="compositionally biased region" description="Basic and acidic residues" evidence="2">
    <location>
        <begin position="331"/>
        <end position="352"/>
    </location>
</feature>
<protein>
    <submittedName>
        <fullName evidence="3">Uncharacterized protein</fullName>
    </submittedName>
</protein>
<reference evidence="3 4" key="1">
    <citation type="journal article" date="2015" name="Genome Biol. Evol.">
        <title>Comparative Genomics of a Bacterivorous Green Alga Reveals Evolutionary Causalities and Consequences of Phago-Mixotrophic Mode of Nutrition.</title>
        <authorList>
            <person name="Burns J.A."/>
            <person name="Paasch A."/>
            <person name="Narechania A."/>
            <person name="Kim E."/>
        </authorList>
    </citation>
    <scope>NUCLEOTIDE SEQUENCE [LARGE SCALE GENOMIC DNA]</scope>
    <source>
        <strain evidence="3 4">PLY_AMNH</strain>
    </source>
</reference>
<proteinExistence type="predicted"/>
<dbReference type="AlphaFoldDB" id="A0AAE0FU18"/>
<feature type="coiled-coil region" evidence="1">
    <location>
        <begin position="236"/>
        <end position="285"/>
    </location>
</feature>
<comment type="caution">
    <text evidence="3">The sequence shown here is derived from an EMBL/GenBank/DDBJ whole genome shotgun (WGS) entry which is preliminary data.</text>
</comment>
<dbReference type="EMBL" id="LGRX02013496">
    <property type="protein sequence ID" value="KAK3266009.1"/>
    <property type="molecule type" value="Genomic_DNA"/>
</dbReference>
<name>A0AAE0FU18_9CHLO</name>
<feature type="compositionally biased region" description="Polar residues" evidence="2">
    <location>
        <begin position="320"/>
        <end position="330"/>
    </location>
</feature>
<dbReference type="Proteomes" id="UP001190700">
    <property type="component" value="Unassembled WGS sequence"/>
</dbReference>
<organism evidence="3 4">
    <name type="scientific">Cymbomonas tetramitiformis</name>
    <dbReference type="NCBI Taxonomy" id="36881"/>
    <lineage>
        <taxon>Eukaryota</taxon>
        <taxon>Viridiplantae</taxon>
        <taxon>Chlorophyta</taxon>
        <taxon>Pyramimonadophyceae</taxon>
        <taxon>Pyramimonadales</taxon>
        <taxon>Pyramimonadaceae</taxon>
        <taxon>Cymbomonas</taxon>
    </lineage>
</organism>